<comment type="caution">
    <text evidence="1">The sequence shown here is derived from an EMBL/GenBank/DDBJ whole genome shotgun (WGS) entry which is preliminary data.</text>
</comment>
<dbReference type="InterPro" id="IPR036388">
    <property type="entry name" value="WH-like_DNA-bd_sf"/>
</dbReference>
<dbReference type="InterPro" id="IPR009057">
    <property type="entry name" value="Homeodomain-like_sf"/>
</dbReference>
<evidence type="ECO:0000313" key="1">
    <source>
        <dbReference type="EMBL" id="MCO6045692.1"/>
    </source>
</evidence>
<dbReference type="InterPro" id="IPR007367">
    <property type="entry name" value="DUF433"/>
</dbReference>
<sequence length="113" mass="12837">MTRRIVNTKDTCAGEPRIEGTRLTCSDVVLTLTVGQMPLEEYLEVYDYLSRDDIETSVSYCATKMCMLENVIAFCHGCSLNTSSDYVAVEFESLEDEGKLDVWRHANDLLRKL</sequence>
<gene>
    <name evidence="1" type="ORF">NG895_17480</name>
</gene>
<dbReference type="SUPFAM" id="SSF46689">
    <property type="entry name" value="Homeodomain-like"/>
    <property type="match status" value="1"/>
</dbReference>
<dbReference type="EMBL" id="JAMXLR010000061">
    <property type="protein sequence ID" value="MCO6045692.1"/>
    <property type="molecule type" value="Genomic_DNA"/>
</dbReference>
<proteinExistence type="predicted"/>
<dbReference type="RefSeq" id="WP_252853805.1">
    <property type="nucleotide sequence ID" value="NZ_JAMXLR010000061.1"/>
</dbReference>
<dbReference type="Gene3D" id="1.10.10.10">
    <property type="entry name" value="Winged helix-like DNA-binding domain superfamily/Winged helix DNA-binding domain"/>
    <property type="match status" value="1"/>
</dbReference>
<accession>A0A9X2FB30</accession>
<name>A0A9X2FB30_9BACT</name>
<protein>
    <submittedName>
        <fullName evidence="1">DUF433 domain-containing protein</fullName>
    </submittedName>
</protein>
<dbReference type="Proteomes" id="UP001155241">
    <property type="component" value="Unassembled WGS sequence"/>
</dbReference>
<organism evidence="1 2">
    <name type="scientific">Aeoliella straminimaris</name>
    <dbReference type="NCBI Taxonomy" id="2954799"/>
    <lineage>
        <taxon>Bacteria</taxon>
        <taxon>Pseudomonadati</taxon>
        <taxon>Planctomycetota</taxon>
        <taxon>Planctomycetia</taxon>
        <taxon>Pirellulales</taxon>
        <taxon>Lacipirellulaceae</taxon>
        <taxon>Aeoliella</taxon>
    </lineage>
</organism>
<dbReference type="Pfam" id="PF04255">
    <property type="entry name" value="DUF433"/>
    <property type="match status" value="1"/>
</dbReference>
<evidence type="ECO:0000313" key="2">
    <source>
        <dbReference type="Proteomes" id="UP001155241"/>
    </source>
</evidence>
<keyword evidence="2" id="KW-1185">Reference proteome</keyword>
<dbReference type="AlphaFoldDB" id="A0A9X2FB30"/>
<reference evidence="1" key="1">
    <citation type="submission" date="2022-06" db="EMBL/GenBank/DDBJ databases">
        <title>Aeoliella straminimaris, a novel planctomycete from sediments.</title>
        <authorList>
            <person name="Vitorino I.R."/>
            <person name="Lage O.M."/>
        </authorList>
    </citation>
    <scope>NUCLEOTIDE SEQUENCE</scope>
    <source>
        <strain evidence="1">ICT_H6.2</strain>
    </source>
</reference>